<comment type="similarity">
    <text evidence="2">Belongs to the aldehyde dehydrogenase family.</text>
</comment>
<reference evidence="6" key="1">
    <citation type="journal article" date="2014" name="Int. J. Syst. Evol. Microbiol.">
        <title>Complete genome sequence of Corynebacterium casei LMG S-19264T (=DSM 44701T), isolated from a smear-ripened cheese.</title>
        <authorList>
            <consortium name="US DOE Joint Genome Institute (JGI-PGF)"/>
            <person name="Walter F."/>
            <person name="Albersmeier A."/>
            <person name="Kalinowski J."/>
            <person name="Ruckert C."/>
        </authorList>
    </citation>
    <scope>NUCLEOTIDE SEQUENCE</scope>
    <source>
        <strain evidence="6">CGMCC 1.12187</strain>
    </source>
</reference>
<name>A0A917GJD5_9MICC</name>
<evidence type="ECO:0000313" key="6">
    <source>
        <dbReference type="EMBL" id="GGG48633.1"/>
    </source>
</evidence>
<comment type="similarity">
    <text evidence="1">Belongs to the enoyl-CoA hydratase/isomerase family.</text>
</comment>
<keyword evidence="7" id="KW-1185">Reference proteome</keyword>
<dbReference type="AlphaFoldDB" id="A0A917GJD5"/>
<keyword evidence="3" id="KW-0560">Oxidoreductase</keyword>
<evidence type="ECO:0000313" key="7">
    <source>
        <dbReference type="Proteomes" id="UP000638848"/>
    </source>
</evidence>
<dbReference type="SUPFAM" id="SSF53720">
    <property type="entry name" value="ALDH-like"/>
    <property type="match status" value="1"/>
</dbReference>
<evidence type="ECO:0000256" key="1">
    <source>
        <dbReference type="ARBA" id="ARBA00005254"/>
    </source>
</evidence>
<feature type="domain" description="Aldehyde dehydrogenase" evidence="4">
    <location>
        <begin position="14"/>
        <end position="457"/>
    </location>
</feature>
<dbReference type="Proteomes" id="UP000638848">
    <property type="component" value="Unassembled WGS sequence"/>
</dbReference>
<feature type="domain" description="MaoC-like" evidence="5">
    <location>
        <begin position="547"/>
        <end position="658"/>
    </location>
</feature>
<gene>
    <name evidence="6" type="ORF">GCM10011374_08800</name>
</gene>
<proteinExistence type="inferred from homology"/>
<protein>
    <submittedName>
        <fullName evidence="6">Phenylacetic acid degradation protein PaaN</fullName>
    </submittedName>
</protein>
<dbReference type="InterPro" id="IPR016162">
    <property type="entry name" value="Ald_DH_N"/>
</dbReference>
<dbReference type="NCBIfam" id="NF008868">
    <property type="entry name" value="PRK11903.1"/>
    <property type="match status" value="1"/>
</dbReference>
<dbReference type="InterPro" id="IPR015590">
    <property type="entry name" value="Aldehyde_DH_dom"/>
</dbReference>
<dbReference type="InterPro" id="IPR016163">
    <property type="entry name" value="Ald_DH_C"/>
</dbReference>
<dbReference type="InterPro" id="IPR016161">
    <property type="entry name" value="Ald_DH/histidinol_DH"/>
</dbReference>
<dbReference type="Gene3D" id="3.10.129.10">
    <property type="entry name" value="Hotdog Thioesterase"/>
    <property type="match status" value="1"/>
</dbReference>
<comment type="caution">
    <text evidence="6">The sequence shown here is derived from an EMBL/GenBank/DDBJ whole genome shotgun (WGS) entry which is preliminary data.</text>
</comment>
<dbReference type="InterPro" id="IPR002539">
    <property type="entry name" value="MaoC-like_dom"/>
</dbReference>
<accession>A0A917GJD5</accession>
<dbReference type="Pfam" id="PF00171">
    <property type="entry name" value="Aldedh"/>
    <property type="match status" value="1"/>
</dbReference>
<dbReference type="PANTHER" id="PTHR43111:SF1">
    <property type="entry name" value="ALDEHYDE DEHYDROGENASE B-RELATED"/>
    <property type="match status" value="1"/>
</dbReference>
<dbReference type="Gene3D" id="3.40.605.10">
    <property type="entry name" value="Aldehyde Dehydrogenase, Chain A, domain 1"/>
    <property type="match status" value="1"/>
</dbReference>
<dbReference type="Pfam" id="PF01575">
    <property type="entry name" value="MaoC_dehydratas"/>
    <property type="match status" value="1"/>
</dbReference>
<evidence type="ECO:0000256" key="2">
    <source>
        <dbReference type="ARBA" id="ARBA00009986"/>
    </source>
</evidence>
<dbReference type="GO" id="GO:0016620">
    <property type="term" value="F:oxidoreductase activity, acting on the aldehyde or oxo group of donors, NAD or NADP as acceptor"/>
    <property type="evidence" value="ECO:0007669"/>
    <property type="project" value="InterPro"/>
</dbReference>
<dbReference type="SUPFAM" id="SSF54637">
    <property type="entry name" value="Thioesterase/thiol ester dehydrase-isomerase"/>
    <property type="match status" value="1"/>
</dbReference>
<organism evidence="6 7">
    <name type="scientific">Kocuria dechangensis</name>
    <dbReference type="NCBI Taxonomy" id="1176249"/>
    <lineage>
        <taxon>Bacteria</taxon>
        <taxon>Bacillati</taxon>
        <taxon>Actinomycetota</taxon>
        <taxon>Actinomycetes</taxon>
        <taxon>Micrococcales</taxon>
        <taxon>Micrococcaceae</taxon>
        <taxon>Kocuria</taxon>
    </lineage>
</organism>
<sequence length="679" mass="71752">MTHRVSSYVAGQWHTPTGENGLRVTDPTNGEVIALVNAEDVDVDAAVTTARTEGGPALRAMTFHERALLLKKLAKHLAAQADELVGGYTRSGVTVADARIDVDGGTQVLAAYARIGLKEFPADNVLVEDEAQPLIGNPNFVGQIIYTSRPGVALHINAFNFPMWGMLEKLATSFLAGMPSIIKPASQTSHLAEAVFRRIVESGILPEGTVQFIAGHPRGLLDGLGVGDHIAVTGSARTAATLRTHPAVAERGAVLNAEADSVNATILGTDAGRGTDEFALFAKSIVREMTSRSGQKCTAIRRVLVPSQHVDAVVEELTARLGKVVVGDPRTEGVHMGPLVSATQRADVAAAVRELSGGARIVVGGPDAPAAPEGAAEENGFFAPTLLVATDRRHPAVHGVEAFGPVATVIPFDSPQEAAELAALGEGSLVASVVSNDGGFIRDVVRSIAPWHGRVLVLNREIARGATPHGAVLPQLIHGGPGRAGGGEELGGKRGVLHLMQATSVASSANMNVALTDRWNPGADQLDPGVHPFRLYLEDLRLGDTLHTGRRTMTEEDVQHFAEFTGDTFYAHVNEEAAAASPIFEGRVAHGYFILAAAAGLFVDPEPGPVLANFGLENLRFVQPVYFGDEIKLRLTAKHKSMRAGTGWGEVTWNVEVTNQRDEIVATYDLLTINASKNA</sequence>
<evidence type="ECO:0000259" key="4">
    <source>
        <dbReference type="Pfam" id="PF00171"/>
    </source>
</evidence>
<dbReference type="Gene3D" id="3.40.309.10">
    <property type="entry name" value="Aldehyde Dehydrogenase, Chain A, domain 2"/>
    <property type="match status" value="1"/>
</dbReference>
<dbReference type="EMBL" id="BMEQ01000003">
    <property type="protein sequence ID" value="GGG48633.1"/>
    <property type="molecule type" value="Genomic_DNA"/>
</dbReference>
<evidence type="ECO:0000256" key="3">
    <source>
        <dbReference type="ARBA" id="ARBA00023002"/>
    </source>
</evidence>
<reference evidence="6" key="2">
    <citation type="submission" date="2020-09" db="EMBL/GenBank/DDBJ databases">
        <authorList>
            <person name="Sun Q."/>
            <person name="Zhou Y."/>
        </authorList>
    </citation>
    <scope>NUCLEOTIDE SEQUENCE</scope>
    <source>
        <strain evidence="6">CGMCC 1.12187</strain>
    </source>
</reference>
<dbReference type="RefSeq" id="WP_188534637.1">
    <property type="nucleotide sequence ID" value="NZ_BMEQ01000003.1"/>
</dbReference>
<dbReference type="NCBIfam" id="TIGR02278">
    <property type="entry name" value="PaaN-DH"/>
    <property type="match status" value="1"/>
</dbReference>
<dbReference type="InterPro" id="IPR011966">
    <property type="entry name" value="PaaN-DH"/>
</dbReference>
<dbReference type="PANTHER" id="PTHR43111">
    <property type="entry name" value="ALDEHYDE DEHYDROGENASE B-RELATED"/>
    <property type="match status" value="1"/>
</dbReference>
<dbReference type="InterPro" id="IPR029069">
    <property type="entry name" value="HotDog_dom_sf"/>
</dbReference>
<evidence type="ECO:0000259" key="5">
    <source>
        <dbReference type="Pfam" id="PF01575"/>
    </source>
</evidence>